<dbReference type="PANTHER" id="PTHR32196:SF72">
    <property type="entry name" value="RIBOSE IMPORT PERMEASE PROTEIN RBSC"/>
    <property type="match status" value="1"/>
</dbReference>
<proteinExistence type="predicted"/>
<sequence length="314" mass="34033">MRWTWLKKNITALYSLATVLIIIFIFQALNPSFLSYEGFRALIYAMSYFLIAACGLTFVILMGSFDFSVVSLLKLAAMFCAVFFDKYGMMVIPISLLLTTAFGCLNGLLVSLFSIPSFMATLGVSIVLEGIVLYFSKGKLFLIYDETFRALAVKQILGLPAVFFWALMVWAICVFVALYTPFGRKTYAIGENIVAARLSGIDVEKHRILVFTLSGFLSGLAGVLYMAQYGGGSVQLGADMSVPLFASIVAGGTALTGGIGGPHLTLIGVIIITWTQTGLLMLAVGRDVQMIIFGIIAIALAAATVDRKRVRIVK</sequence>
<reference evidence="7 8" key="1">
    <citation type="journal article" date="2009" name="Biosci. Biotechnol. Biochem.">
        <title>WeGAS: a web-based microbial genome annotation system.</title>
        <authorList>
            <person name="Lee D."/>
            <person name="Seo H."/>
            <person name="Park C."/>
            <person name="Park K."/>
        </authorList>
    </citation>
    <scope>NUCLEOTIDE SEQUENCE [LARGE SCALE GENOMIC DNA]</scope>
    <source>
        <strain evidence="8">ATCC 49049 / DSM 4359 / NBRC 107923 / NS-E</strain>
    </source>
</reference>
<evidence type="ECO:0008006" key="9">
    <source>
        <dbReference type="Google" id="ProtNLM"/>
    </source>
</evidence>
<feature type="transmembrane region" description="Helical" evidence="6">
    <location>
        <begin position="288"/>
        <end position="305"/>
    </location>
</feature>
<dbReference type="STRING" id="309803.CTN_0363"/>
<evidence type="ECO:0000313" key="7">
    <source>
        <dbReference type="EMBL" id="ACM22539.1"/>
    </source>
</evidence>
<evidence type="ECO:0000256" key="4">
    <source>
        <dbReference type="ARBA" id="ARBA00022989"/>
    </source>
</evidence>
<protein>
    <recommendedName>
        <fullName evidence="9">ABC transporter permease</fullName>
    </recommendedName>
</protein>
<dbReference type="CDD" id="cd06579">
    <property type="entry name" value="TM_PBP1_transp_AraH_like"/>
    <property type="match status" value="1"/>
</dbReference>
<feature type="transmembrane region" description="Helical" evidence="6">
    <location>
        <begin position="90"/>
        <end position="110"/>
    </location>
</feature>
<feature type="transmembrane region" description="Helical" evidence="6">
    <location>
        <begin position="156"/>
        <end position="179"/>
    </location>
</feature>
<dbReference type="KEGG" id="tna:CTN_0363"/>
<evidence type="ECO:0000256" key="1">
    <source>
        <dbReference type="ARBA" id="ARBA00004651"/>
    </source>
</evidence>
<dbReference type="InterPro" id="IPR001851">
    <property type="entry name" value="ABC_transp_permease"/>
</dbReference>
<evidence type="ECO:0000256" key="3">
    <source>
        <dbReference type="ARBA" id="ARBA00022692"/>
    </source>
</evidence>
<gene>
    <name evidence="7" type="ordered locus">CTN_0363</name>
</gene>
<keyword evidence="4 6" id="KW-1133">Transmembrane helix</keyword>
<feature type="transmembrane region" description="Helical" evidence="6">
    <location>
        <begin position="41"/>
        <end position="60"/>
    </location>
</feature>
<evidence type="ECO:0000256" key="5">
    <source>
        <dbReference type="ARBA" id="ARBA00023136"/>
    </source>
</evidence>
<keyword evidence="2" id="KW-1003">Cell membrane</keyword>
<evidence type="ECO:0000256" key="2">
    <source>
        <dbReference type="ARBA" id="ARBA00022475"/>
    </source>
</evidence>
<dbReference type="EMBL" id="CP000916">
    <property type="protein sequence ID" value="ACM22539.1"/>
    <property type="molecule type" value="Genomic_DNA"/>
</dbReference>
<dbReference type="eggNOG" id="COG1172">
    <property type="taxonomic scope" value="Bacteria"/>
</dbReference>
<accession>B9KBZ3</accession>
<keyword evidence="3 6" id="KW-0812">Transmembrane</keyword>
<dbReference type="GO" id="GO:0022857">
    <property type="term" value="F:transmembrane transporter activity"/>
    <property type="evidence" value="ECO:0007669"/>
    <property type="project" value="InterPro"/>
</dbReference>
<keyword evidence="8" id="KW-1185">Reference proteome</keyword>
<feature type="transmembrane region" description="Helical" evidence="6">
    <location>
        <begin position="12"/>
        <end position="29"/>
    </location>
</feature>
<dbReference type="HOGENOM" id="CLU_028880_0_1_0"/>
<dbReference type="RefSeq" id="WP_015918858.1">
    <property type="nucleotide sequence ID" value="NC_011978.1"/>
</dbReference>
<dbReference type="Pfam" id="PF02653">
    <property type="entry name" value="BPD_transp_2"/>
    <property type="match status" value="1"/>
</dbReference>
<feature type="transmembrane region" description="Helical" evidence="6">
    <location>
        <begin position="208"/>
        <end position="228"/>
    </location>
</feature>
<organism evidence="7 8">
    <name type="scientific">Thermotoga neapolitana (strain ATCC 49049 / DSM 4359 / NBRC 107923 / NS-E)</name>
    <dbReference type="NCBI Taxonomy" id="309803"/>
    <lineage>
        <taxon>Bacteria</taxon>
        <taxon>Thermotogati</taxon>
        <taxon>Thermotogota</taxon>
        <taxon>Thermotogae</taxon>
        <taxon>Thermotogales</taxon>
        <taxon>Thermotogaceae</taxon>
        <taxon>Thermotoga</taxon>
    </lineage>
</organism>
<dbReference type="PANTHER" id="PTHR32196">
    <property type="entry name" value="ABC TRANSPORTER PERMEASE PROTEIN YPHD-RELATED-RELATED"/>
    <property type="match status" value="1"/>
</dbReference>
<name>B9KBZ3_THENN</name>
<feature type="transmembrane region" description="Helical" evidence="6">
    <location>
        <begin position="67"/>
        <end position="84"/>
    </location>
</feature>
<keyword evidence="5 6" id="KW-0472">Membrane</keyword>
<evidence type="ECO:0000313" key="8">
    <source>
        <dbReference type="Proteomes" id="UP000000445"/>
    </source>
</evidence>
<dbReference type="Proteomes" id="UP000000445">
    <property type="component" value="Chromosome"/>
</dbReference>
<feature type="transmembrane region" description="Helical" evidence="6">
    <location>
        <begin position="240"/>
        <end position="257"/>
    </location>
</feature>
<dbReference type="AlphaFoldDB" id="B9KBZ3"/>
<comment type="subcellular location">
    <subcellularLocation>
        <location evidence="1">Cell membrane</location>
        <topology evidence="1">Multi-pass membrane protein</topology>
    </subcellularLocation>
</comment>
<evidence type="ECO:0000256" key="6">
    <source>
        <dbReference type="SAM" id="Phobius"/>
    </source>
</evidence>
<feature type="transmembrane region" description="Helical" evidence="6">
    <location>
        <begin position="117"/>
        <end position="136"/>
    </location>
</feature>
<dbReference type="GO" id="GO:0005886">
    <property type="term" value="C:plasma membrane"/>
    <property type="evidence" value="ECO:0007669"/>
    <property type="project" value="UniProtKB-SubCell"/>
</dbReference>